<dbReference type="PANTHER" id="PTHR42047:SF1">
    <property type="entry name" value="PROTEIN, PUTATIVE (AFU_ORTHOLOGUE AFUA_6G03560)-RELATED"/>
    <property type="match status" value="1"/>
</dbReference>
<evidence type="ECO:0000313" key="3">
    <source>
        <dbReference type="Proteomes" id="UP000799444"/>
    </source>
</evidence>
<dbReference type="Proteomes" id="UP000799444">
    <property type="component" value="Unassembled WGS sequence"/>
</dbReference>
<dbReference type="PANTHER" id="PTHR42047">
    <property type="entry name" value="PROTEIN, PUTATIVE (AFU_ORTHOLOGUE AFUA_6G03560)-RELATED"/>
    <property type="match status" value="1"/>
</dbReference>
<proteinExistence type="predicted"/>
<name>A0A9P4QQY2_9PLEO</name>
<dbReference type="AlphaFoldDB" id="A0A9P4QQY2"/>
<feature type="signal peptide" evidence="1">
    <location>
        <begin position="1"/>
        <end position="20"/>
    </location>
</feature>
<evidence type="ECO:0000256" key="1">
    <source>
        <dbReference type="SAM" id="SignalP"/>
    </source>
</evidence>
<dbReference type="OrthoDB" id="5430620at2759"/>
<keyword evidence="3" id="KW-1185">Reference proteome</keyword>
<evidence type="ECO:0000313" key="2">
    <source>
        <dbReference type="EMBL" id="KAF2729454.1"/>
    </source>
</evidence>
<accession>A0A9P4QQY2</accession>
<keyword evidence="1" id="KW-0732">Signal</keyword>
<protein>
    <submittedName>
        <fullName evidence="2">Uncharacterized protein</fullName>
    </submittedName>
</protein>
<gene>
    <name evidence="2" type="ORF">EJ04DRAFT_580599</name>
</gene>
<organism evidence="2 3">
    <name type="scientific">Polyplosphaeria fusca</name>
    <dbReference type="NCBI Taxonomy" id="682080"/>
    <lineage>
        <taxon>Eukaryota</taxon>
        <taxon>Fungi</taxon>
        <taxon>Dikarya</taxon>
        <taxon>Ascomycota</taxon>
        <taxon>Pezizomycotina</taxon>
        <taxon>Dothideomycetes</taxon>
        <taxon>Pleosporomycetidae</taxon>
        <taxon>Pleosporales</taxon>
        <taxon>Tetraplosphaeriaceae</taxon>
        <taxon>Polyplosphaeria</taxon>
    </lineage>
</organism>
<comment type="caution">
    <text evidence="2">The sequence shown here is derived from an EMBL/GenBank/DDBJ whole genome shotgun (WGS) entry which is preliminary data.</text>
</comment>
<dbReference type="EMBL" id="ML996244">
    <property type="protein sequence ID" value="KAF2729454.1"/>
    <property type="molecule type" value="Genomic_DNA"/>
</dbReference>
<feature type="chain" id="PRO_5040323705" evidence="1">
    <location>
        <begin position="21"/>
        <end position="139"/>
    </location>
</feature>
<sequence length="139" mass="15464">MPFVRSLILATFTTLPIAYALQHVSGRQNEGPGLHTLTAYIPENEKYNGLKVEYGGNLNLFQEKTGSYCPTPPVQNCPNGTDTVFANTFYPMSMVPGGQEFFVENDGSTRITVQHSHSVRKAGLQDDYLHSKRLFEIPP</sequence>
<reference evidence="2" key="1">
    <citation type="journal article" date="2020" name="Stud. Mycol.">
        <title>101 Dothideomycetes genomes: a test case for predicting lifestyles and emergence of pathogens.</title>
        <authorList>
            <person name="Haridas S."/>
            <person name="Albert R."/>
            <person name="Binder M."/>
            <person name="Bloem J."/>
            <person name="Labutti K."/>
            <person name="Salamov A."/>
            <person name="Andreopoulos B."/>
            <person name="Baker S."/>
            <person name="Barry K."/>
            <person name="Bills G."/>
            <person name="Bluhm B."/>
            <person name="Cannon C."/>
            <person name="Castanera R."/>
            <person name="Culley D."/>
            <person name="Daum C."/>
            <person name="Ezra D."/>
            <person name="Gonzalez J."/>
            <person name="Henrissat B."/>
            <person name="Kuo A."/>
            <person name="Liang C."/>
            <person name="Lipzen A."/>
            <person name="Lutzoni F."/>
            <person name="Magnuson J."/>
            <person name="Mondo S."/>
            <person name="Nolan M."/>
            <person name="Ohm R."/>
            <person name="Pangilinan J."/>
            <person name="Park H.-J."/>
            <person name="Ramirez L."/>
            <person name="Alfaro M."/>
            <person name="Sun H."/>
            <person name="Tritt A."/>
            <person name="Yoshinaga Y."/>
            <person name="Zwiers L.-H."/>
            <person name="Turgeon B."/>
            <person name="Goodwin S."/>
            <person name="Spatafora J."/>
            <person name="Crous P."/>
            <person name="Grigoriev I."/>
        </authorList>
    </citation>
    <scope>NUCLEOTIDE SEQUENCE</scope>
    <source>
        <strain evidence="2">CBS 125425</strain>
    </source>
</reference>
<dbReference type="InterPro" id="IPR052820">
    <property type="entry name" value="PhiA_domain"/>
</dbReference>